<comment type="caution">
    <text evidence="6">The sequence shown here is derived from an EMBL/GenBank/DDBJ whole genome shotgun (WGS) entry which is preliminary data.</text>
</comment>
<keyword evidence="3" id="KW-1005">Bacterial flagellum biogenesis</keyword>
<dbReference type="PANTHER" id="PTHR37533">
    <property type="entry name" value="FLAGELLAR HOOK-LENGTH CONTROL PROTEIN"/>
    <property type="match status" value="1"/>
</dbReference>
<comment type="similarity">
    <text evidence="2">Belongs to the FliK family.</text>
</comment>
<evidence type="ECO:0000313" key="6">
    <source>
        <dbReference type="EMBL" id="PWF44333.1"/>
    </source>
</evidence>
<dbReference type="RefSeq" id="WP_146204561.1">
    <property type="nucleotide sequence ID" value="NZ_PXWF02000269.1"/>
</dbReference>
<keyword evidence="7" id="KW-1185">Reference proteome</keyword>
<dbReference type="Proteomes" id="UP000241421">
    <property type="component" value="Unassembled WGS sequence"/>
</dbReference>
<evidence type="ECO:0000256" key="4">
    <source>
        <dbReference type="SAM" id="MobiDB-lite"/>
    </source>
</evidence>
<keyword evidence="6" id="KW-0282">Flagellum</keyword>
<comment type="function">
    <text evidence="1">Controls the length of the flagellar hook.</text>
</comment>
<organism evidence="6 7">
    <name type="scientific">Massilia glaciei</name>
    <dbReference type="NCBI Taxonomy" id="1524097"/>
    <lineage>
        <taxon>Bacteria</taxon>
        <taxon>Pseudomonadati</taxon>
        <taxon>Pseudomonadota</taxon>
        <taxon>Betaproteobacteria</taxon>
        <taxon>Burkholderiales</taxon>
        <taxon>Oxalobacteraceae</taxon>
        <taxon>Telluria group</taxon>
        <taxon>Massilia</taxon>
    </lineage>
</organism>
<dbReference type="AlphaFoldDB" id="A0A2U2HGL4"/>
<feature type="compositionally biased region" description="Low complexity" evidence="4">
    <location>
        <begin position="15"/>
        <end position="33"/>
    </location>
</feature>
<protein>
    <submittedName>
        <fullName evidence="6">Flagellar hook-length control protein FliK</fullName>
    </submittedName>
</protein>
<keyword evidence="6" id="KW-0966">Cell projection</keyword>
<dbReference type="PANTHER" id="PTHR37533:SF2">
    <property type="entry name" value="FLAGELLAR HOOK-LENGTH CONTROL PROTEIN"/>
    <property type="match status" value="1"/>
</dbReference>
<dbReference type="GO" id="GO:0009424">
    <property type="term" value="C:bacterial-type flagellum hook"/>
    <property type="evidence" value="ECO:0007669"/>
    <property type="project" value="InterPro"/>
</dbReference>
<feature type="non-terminal residue" evidence="6">
    <location>
        <position position="1"/>
    </location>
</feature>
<dbReference type="InterPro" id="IPR038610">
    <property type="entry name" value="FliK-like_C_sf"/>
</dbReference>
<reference evidence="6 7" key="1">
    <citation type="submission" date="2018-04" db="EMBL/GenBank/DDBJ databases">
        <title>Massilia violaceinigra sp. nov., a novel purple-pigmented bacterium isolated from Tianshan glacier, Xinjiang, China.</title>
        <authorList>
            <person name="Wang H."/>
        </authorList>
    </citation>
    <scope>NUCLEOTIDE SEQUENCE [LARGE SCALE GENOMIC DNA]</scope>
    <source>
        <strain evidence="6 7">B448-2</strain>
    </source>
</reference>
<accession>A0A2U2HGL4</accession>
<dbReference type="InterPro" id="IPR021136">
    <property type="entry name" value="Flagellar_hook_control-like_C"/>
</dbReference>
<dbReference type="CDD" id="cd17470">
    <property type="entry name" value="T3SS_Flik_C"/>
    <property type="match status" value="1"/>
</dbReference>
<dbReference type="EMBL" id="PXWF02000269">
    <property type="protein sequence ID" value="PWF44333.1"/>
    <property type="molecule type" value="Genomic_DNA"/>
</dbReference>
<feature type="region of interest" description="Disordered" evidence="4">
    <location>
        <begin position="126"/>
        <end position="157"/>
    </location>
</feature>
<dbReference type="OrthoDB" id="8596319at2"/>
<gene>
    <name evidence="6" type="ORF">C7C56_019435</name>
</gene>
<evidence type="ECO:0000256" key="2">
    <source>
        <dbReference type="ARBA" id="ARBA00009149"/>
    </source>
</evidence>
<evidence type="ECO:0000256" key="3">
    <source>
        <dbReference type="ARBA" id="ARBA00022795"/>
    </source>
</evidence>
<evidence type="ECO:0000256" key="1">
    <source>
        <dbReference type="ARBA" id="ARBA00003944"/>
    </source>
</evidence>
<dbReference type="PRINTS" id="PR01007">
    <property type="entry name" value="FLGHOOKFLIK"/>
</dbReference>
<dbReference type="GO" id="GO:0044780">
    <property type="term" value="P:bacterial-type flagellum assembly"/>
    <property type="evidence" value="ECO:0007669"/>
    <property type="project" value="InterPro"/>
</dbReference>
<dbReference type="Pfam" id="PF02120">
    <property type="entry name" value="Flg_hook"/>
    <property type="match status" value="1"/>
</dbReference>
<dbReference type="InterPro" id="IPR052563">
    <property type="entry name" value="FliK"/>
</dbReference>
<name>A0A2U2HGL4_9BURK</name>
<feature type="domain" description="Flagellar hook-length control protein-like C-terminal" evidence="5">
    <location>
        <begin position="51"/>
        <end position="133"/>
    </location>
</feature>
<dbReference type="Gene3D" id="3.30.750.140">
    <property type="match status" value="1"/>
</dbReference>
<keyword evidence="6" id="KW-0969">Cilium</keyword>
<sequence>TELSAIGADAPTPQPGAQVQQAAPAQARPQGGADKVAARVGTPGWNNQVGQRIVFMVAGKEQSASLTLNPPELGPMQVVLSVTGDQTSVTFSSAQPEVRQALENALPRLREMMNESGIELGNASVNAGMPDAQAGSGARDGGADGARRLAGQPDGAGEPVRVAERALALGGGVGLVDTFA</sequence>
<feature type="region of interest" description="Disordered" evidence="4">
    <location>
        <begin position="1"/>
        <end position="34"/>
    </location>
</feature>
<evidence type="ECO:0000259" key="5">
    <source>
        <dbReference type="Pfam" id="PF02120"/>
    </source>
</evidence>
<proteinExistence type="inferred from homology"/>
<evidence type="ECO:0000313" key="7">
    <source>
        <dbReference type="Proteomes" id="UP000241421"/>
    </source>
</evidence>
<dbReference type="InterPro" id="IPR001635">
    <property type="entry name" value="Flag_hook_Flik"/>
</dbReference>